<proteinExistence type="predicted"/>
<keyword evidence="1" id="KW-0472">Membrane</keyword>
<dbReference type="EMBL" id="LJCR01000565">
    <property type="protein sequence ID" value="KPV52378.1"/>
    <property type="molecule type" value="Genomic_DNA"/>
</dbReference>
<feature type="transmembrane region" description="Helical" evidence="1">
    <location>
        <begin position="12"/>
        <end position="30"/>
    </location>
</feature>
<evidence type="ECO:0000313" key="2">
    <source>
        <dbReference type="EMBL" id="KPV52378.1"/>
    </source>
</evidence>
<sequence>MNLPKKNWLEWTVFGVGLVLVAGVLAYLAYSSATQGDAPPDLVVQLGEPVQQSQHYSLPVAVSNQGDNPAEDVVVRITLDTGGEPEESEFSVSYLPGGGEGNGWATFTSDPRSGALSTRIVGYTSP</sequence>
<keyword evidence="1" id="KW-1133">Transmembrane helix</keyword>
<organism evidence="2 3">
    <name type="scientific">Kouleothrix aurantiaca</name>
    <dbReference type="NCBI Taxonomy" id="186479"/>
    <lineage>
        <taxon>Bacteria</taxon>
        <taxon>Bacillati</taxon>
        <taxon>Chloroflexota</taxon>
        <taxon>Chloroflexia</taxon>
        <taxon>Chloroflexales</taxon>
        <taxon>Roseiflexineae</taxon>
        <taxon>Roseiflexaceae</taxon>
        <taxon>Kouleothrix</taxon>
    </lineage>
</organism>
<evidence type="ECO:0008006" key="4">
    <source>
        <dbReference type="Google" id="ProtNLM"/>
    </source>
</evidence>
<keyword evidence="1" id="KW-0812">Transmembrane</keyword>
<gene>
    <name evidence="2" type="ORF">SE17_15865</name>
</gene>
<dbReference type="AlphaFoldDB" id="A0A0P9FGV5"/>
<name>A0A0P9FGV5_9CHLR</name>
<keyword evidence="3" id="KW-1185">Reference proteome</keyword>
<dbReference type="InterPro" id="IPR013783">
    <property type="entry name" value="Ig-like_fold"/>
</dbReference>
<reference evidence="2 3" key="1">
    <citation type="submission" date="2015-09" db="EMBL/GenBank/DDBJ databases">
        <title>Draft genome sequence of Kouleothrix aurantiaca JCM 19913.</title>
        <authorList>
            <person name="Hemp J."/>
        </authorList>
    </citation>
    <scope>NUCLEOTIDE SEQUENCE [LARGE SCALE GENOMIC DNA]</scope>
    <source>
        <strain evidence="2 3">COM-B</strain>
    </source>
</reference>
<comment type="caution">
    <text evidence="2">The sequence shown here is derived from an EMBL/GenBank/DDBJ whole genome shotgun (WGS) entry which is preliminary data.</text>
</comment>
<dbReference type="Proteomes" id="UP000050509">
    <property type="component" value="Unassembled WGS sequence"/>
</dbReference>
<accession>A0A0P9FGV5</accession>
<evidence type="ECO:0000313" key="3">
    <source>
        <dbReference type="Proteomes" id="UP000050509"/>
    </source>
</evidence>
<dbReference type="Gene3D" id="2.60.40.10">
    <property type="entry name" value="Immunoglobulins"/>
    <property type="match status" value="1"/>
</dbReference>
<evidence type="ECO:0000256" key="1">
    <source>
        <dbReference type="SAM" id="Phobius"/>
    </source>
</evidence>
<protein>
    <recommendedName>
        <fullName evidence="4">CARDB domain-containing protein</fullName>
    </recommendedName>
</protein>